<dbReference type="PROSITE" id="PS51186">
    <property type="entry name" value="GNAT"/>
    <property type="match status" value="1"/>
</dbReference>
<dbReference type="EMBL" id="BOMN01000019">
    <property type="protein sequence ID" value="GIE18457.1"/>
    <property type="molecule type" value="Genomic_DNA"/>
</dbReference>
<dbReference type="InterPro" id="IPR016181">
    <property type="entry name" value="Acyl_CoA_acyltransferase"/>
</dbReference>
<evidence type="ECO:0000313" key="2">
    <source>
        <dbReference type="EMBL" id="GIE18457.1"/>
    </source>
</evidence>
<reference evidence="2 3" key="1">
    <citation type="submission" date="2021-01" db="EMBL/GenBank/DDBJ databases">
        <title>Whole genome shotgun sequence of Actinoplanes humidus NBRC 14915.</title>
        <authorList>
            <person name="Komaki H."/>
            <person name="Tamura T."/>
        </authorList>
    </citation>
    <scope>NUCLEOTIDE SEQUENCE [LARGE SCALE GENOMIC DNA]</scope>
    <source>
        <strain evidence="2 3">NBRC 14915</strain>
    </source>
</reference>
<dbReference type="SUPFAM" id="SSF55729">
    <property type="entry name" value="Acyl-CoA N-acyltransferases (Nat)"/>
    <property type="match status" value="1"/>
</dbReference>
<dbReference type="PANTHER" id="PTHR43610:SF1">
    <property type="entry name" value="N-ACETYLTRANSFERASE DOMAIN-CONTAINING PROTEIN"/>
    <property type="match status" value="1"/>
</dbReference>
<sequence length="138" mass="15771">MPYAQIEVATGRFVGTTSFADPDPVLRTVTIGYTWLGREFWGSGYNGEAKRLMLSFAFETLRTVRVVLVTDVRNVRAQRAIERLGAVREGMLRKHRRRADGSWRDTVVYSIVDDDWAEMCRRSLSIRDGSVSESRQLP</sequence>
<proteinExistence type="predicted"/>
<dbReference type="RefSeq" id="WP_203835729.1">
    <property type="nucleotide sequence ID" value="NZ_BAAATV010000003.1"/>
</dbReference>
<comment type="caution">
    <text evidence="2">The sequence shown here is derived from an EMBL/GenBank/DDBJ whole genome shotgun (WGS) entry which is preliminary data.</text>
</comment>
<dbReference type="Proteomes" id="UP000603200">
    <property type="component" value="Unassembled WGS sequence"/>
</dbReference>
<dbReference type="Pfam" id="PF13302">
    <property type="entry name" value="Acetyltransf_3"/>
    <property type="match status" value="1"/>
</dbReference>
<feature type="domain" description="N-acetyltransferase" evidence="1">
    <location>
        <begin position="1"/>
        <end position="108"/>
    </location>
</feature>
<dbReference type="InterPro" id="IPR000182">
    <property type="entry name" value="GNAT_dom"/>
</dbReference>
<evidence type="ECO:0000313" key="3">
    <source>
        <dbReference type="Proteomes" id="UP000603200"/>
    </source>
</evidence>
<name>A0ABQ3ZJU2_9ACTN</name>
<organism evidence="2 3">
    <name type="scientific">Winogradskya humida</name>
    <dbReference type="NCBI Taxonomy" id="113566"/>
    <lineage>
        <taxon>Bacteria</taxon>
        <taxon>Bacillati</taxon>
        <taxon>Actinomycetota</taxon>
        <taxon>Actinomycetes</taxon>
        <taxon>Micromonosporales</taxon>
        <taxon>Micromonosporaceae</taxon>
        <taxon>Winogradskya</taxon>
    </lineage>
</organism>
<protein>
    <recommendedName>
        <fullName evidence="1">N-acetyltransferase domain-containing protein</fullName>
    </recommendedName>
</protein>
<dbReference type="PANTHER" id="PTHR43610">
    <property type="entry name" value="BLL6696 PROTEIN"/>
    <property type="match status" value="1"/>
</dbReference>
<evidence type="ECO:0000259" key="1">
    <source>
        <dbReference type="PROSITE" id="PS51186"/>
    </source>
</evidence>
<accession>A0ABQ3ZJU2</accession>
<dbReference type="Gene3D" id="3.40.630.30">
    <property type="match status" value="1"/>
</dbReference>
<keyword evidence="3" id="KW-1185">Reference proteome</keyword>
<gene>
    <name evidence="2" type="ORF">Ahu01nite_015590</name>
</gene>